<accession>A0A0E9VC07</accession>
<reference evidence="2" key="1">
    <citation type="submission" date="2014-11" db="EMBL/GenBank/DDBJ databases">
        <authorList>
            <person name="Amaro Gonzalez C."/>
        </authorList>
    </citation>
    <scope>NUCLEOTIDE SEQUENCE</scope>
</reference>
<evidence type="ECO:0000313" key="2">
    <source>
        <dbReference type="EMBL" id="JAH75551.1"/>
    </source>
</evidence>
<proteinExistence type="predicted"/>
<evidence type="ECO:0000256" key="1">
    <source>
        <dbReference type="SAM" id="MobiDB-lite"/>
    </source>
</evidence>
<name>A0A0E9VC07_ANGAN</name>
<feature type="region of interest" description="Disordered" evidence="1">
    <location>
        <begin position="1"/>
        <end position="32"/>
    </location>
</feature>
<dbReference type="AlphaFoldDB" id="A0A0E9VC07"/>
<sequence length="44" mass="5232">MVHKRLKGKKQKQERELNDPYTTLDHKTMSPDYDIIRRTTANSS</sequence>
<organism evidence="2">
    <name type="scientific">Anguilla anguilla</name>
    <name type="common">European freshwater eel</name>
    <name type="synonym">Muraena anguilla</name>
    <dbReference type="NCBI Taxonomy" id="7936"/>
    <lineage>
        <taxon>Eukaryota</taxon>
        <taxon>Metazoa</taxon>
        <taxon>Chordata</taxon>
        <taxon>Craniata</taxon>
        <taxon>Vertebrata</taxon>
        <taxon>Euteleostomi</taxon>
        <taxon>Actinopterygii</taxon>
        <taxon>Neopterygii</taxon>
        <taxon>Teleostei</taxon>
        <taxon>Anguilliformes</taxon>
        <taxon>Anguillidae</taxon>
        <taxon>Anguilla</taxon>
    </lineage>
</organism>
<protein>
    <submittedName>
        <fullName evidence="2">Uncharacterized protein</fullName>
    </submittedName>
</protein>
<reference evidence="2" key="2">
    <citation type="journal article" date="2015" name="Fish Shellfish Immunol.">
        <title>Early steps in the European eel (Anguilla anguilla)-Vibrio vulnificus interaction in the gills: Role of the RtxA13 toxin.</title>
        <authorList>
            <person name="Callol A."/>
            <person name="Pajuelo D."/>
            <person name="Ebbesson L."/>
            <person name="Teles M."/>
            <person name="MacKenzie S."/>
            <person name="Amaro C."/>
        </authorList>
    </citation>
    <scope>NUCLEOTIDE SEQUENCE</scope>
</reference>
<dbReference type="EMBL" id="GBXM01033026">
    <property type="protein sequence ID" value="JAH75551.1"/>
    <property type="molecule type" value="Transcribed_RNA"/>
</dbReference>
<feature type="compositionally biased region" description="Basic residues" evidence="1">
    <location>
        <begin position="1"/>
        <end position="10"/>
    </location>
</feature>
<feature type="compositionally biased region" description="Basic and acidic residues" evidence="1">
    <location>
        <begin position="11"/>
        <end position="32"/>
    </location>
</feature>